<reference evidence="8" key="1">
    <citation type="journal article" date="2019" name="Int. J. Syst. Evol. Microbiol.">
        <title>The Global Catalogue of Microorganisms (GCM) 10K type strain sequencing project: providing services to taxonomists for standard genome sequencing and annotation.</title>
        <authorList>
            <consortium name="The Broad Institute Genomics Platform"/>
            <consortium name="The Broad Institute Genome Sequencing Center for Infectious Disease"/>
            <person name="Wu L."/>
            <person name="Ma J."/>
        </authorList>
    </citation>
    <scope>NUCLEOTIDE SEQUENCE [LARGE SCALE GENOMIC DNA]</scope>
    <source>
        <strain evidence="8">IBRC 10765</strain>
    </source>
</reference>
<dbReference type="Pfam" id="PF02826">
    <property type="entry name" value="2-Hacid_dh_C"/>
    <property type="match status" value="1"/>
</dbReference>
<evidence type="ECO:0000259" key="6">
    <source>
        <dbReference type="Pfam" id="PF02826"/>
    </source>
</evidence>
<organism evidence="7 8">
    <name type="scientific">Saccharospirillum mangrovi</name>
    <dbReference type="NCBI Taxonomy" id="2161747"/>
    <lineage>
        <taxon>Bacteria</taxon>
        <taxon>Pseudomonadati</taxon>
        <taxon>Pseudomonadota</taxon>
        <taxon>Gammaproteobacteria</taxon>
        <taxon>Oceanospirillales</taxon>
        <taxon>Saccharospirillaceae</taxon>
        <taxon>Saccharospirillum</taxon>
    </lineage>
</organism>
<dbReference type="Gene3D" id="3.40.50.720">
    <property type="entry name" value="NAD(P)-binding Rossmann-like Domain"/>
    <property type="match status" value="2"/>
</dbReference>
<dbReference type="InterPro" id="IPR006140">
    <property type="entry name" value="D-isomer_DH_NAD-bd"/>
</dbReference>
<evidence type="ECO:0000256" key="3">
    <source>
        <dbReference type="ARBA" id="ARBA00023027"/>
    </source>
</evidence>
<dbReference type="PANTHER" id="PTHR42789:SF1">
    <property type="entry name" value="D-ISOMER SPECIFIC 2-HYDROXYACID DEHYDROGENASE FAMILY PROTEIN (AFU_ORTHOLOGUE AFUA_6G10090)"/>
    <property type="match status" value="1"/>
</dbReference>
<dbReference type="EMBL" id="JBHRYR010000003">
    <property type="protein sequence ID" value="MFC3853744.1"/>
    <property type="molecule type" value="Genomic_DNA"/>
</dbReference>
<proteinExistence type="inferred from homology"/>
<evidence type="ECO:0000259" key="5">
    <source>
        <dbReference type="Pfam" id="PF00389"/>
    </source>
</evidence>
<evidence type="ECO:0000256" key="2">
    <source>
        <dbReference type="ARBA" id="ARBA00023002"/>
    </source>
</evidence>
<dbReference type="Proteomes" id="UP001595617">
    <property type="component" value="Unassembled WGS sequence"/>
</dbReference>
<feature type="domain" description="D-isomer specific 2-hydroxyacid dehydrogenase catalytic" evidence="5">
    <location>
        <begin position="25"/>
        <end position="312"/>
    </location>
</feature>
<evidence type="ECO:0000313" key="8">
    <source>
        <dbReference type="Proteomes" id="UP001595617"/>
    </source>
</evidence>
<gene>
    <name evidence="7" type="ORF">ACFOOG_12950</name>
</gene>
<feature type="domain" description="D-isomer specific 2-hydroxyacid dehydrogenase NAD-binding" evidence="6">
    <location>
        <begin position="112"/>
        <end position="285"/>
    </location>
</feature>
<dbReference type="SUPFAM" id="SSF51735">
    <property type="entry name" value="NAD(P)-binding Rossmann-fold domains"/>
    <property type="match status" value="1"/>
</dbReference>
<dbReference type="PANTHER" id="PTHR42789">
    <property type="entry name" value="D-ISOMER SPECIFIC 2-HYDROXYACID DEHYDROGENASE FAMILY PROTEIN (AFU_ORTHOLOGUE AFUA_6G10090)"/>
    <property type="match status" value="1"/>
</dbReference>
<dbReference type="SUPFAM" id="SSF52283">
    <property type="entry name" value="Formate/glycerate dehydrogenase catalytic domain-like"/>
    <property type="match status" value="1"/>
</dbReference>
<dbReference type="InterPro" id="IPR036291">
    <property type="entry name" value="NAD(P)-bd_dom_sf"/>
</dbReference>
<evidence type="ECO:0000256" key="4">
    <source>
        <dbReference type="RuleBase" id="RU003719"/>
    </source>
</evidence>
<comment type="caution">
    <text evidence="7">The sequence shown here is derived from an EMBL/GenBank/DDBJ whole genome shotgun (WGS) entry which is preliminary data.</text>
</comment>
<keyword evidence="3" id="KW-0520">NAD</keyword>
<protein>
    <submittedName>
        <fullName evidence="7">D-2-hydroxyacid dehydrogenase family protein</fullName>
    </submittedName>
</protein>
<dbReference type="CDD" id="cd12169">
    <property type="entry name" value="PGDH_like_1"/>
    <property type="match status" value="1"/>
</dbReference>
<keyword evidence="2 4" id="KW-0560">Oxidoreductase</keyword>
<dbReference type="RefSeq" id="WP_380697184.1">
    <property type="nucleotide sequence ID" value="NZ_JBHRYR010000003.1"/>
</dbReference>
<dbReference type="InterPro" id="IPR006139">
    <property type="entry name" value="D-isomer_2_OHA_DH_cat_dom"/>
</dbReference>
<evidence type="ECO:0000313" key="7">
    <source>
        <dbReference type="EMBL" id="MFC3853744.1"/>
    </source>
</evidence>
<dbReference type="Pfam" id="PF00389">
    <property type="entry name" value="2-Hacid_dh"/>
    <property type="match status" value="1"/>
</dbReference>
<dbReference type="InterPro" id="IPR050857">
    <property type="entry name" value="D-2-hydroxyacid_DH"/>
</dbReference>
<evidence type="ECO:0000256" key="1">
    <source>
        <dbReference type="ARBA" id="ARBA00005854"/>
    </source>
</evidence>
<keyword evidence="8" id="KW-1185">Reference proteome</keyword>
<name>A0ABV8A078_9GAMM</name>
<sequence>MRHVVIPDDYQQATRQLPFLFSTEGYSTEVIGDLSKAEHVDVTLSTAEALILIRERTVIDTAFLRRTPQLKLISQTGKIAPHIDLDACTAAGVAVVEGVGSPIAPAELTWLLIMAAQRQLVPAVNAIAKGHWQVNIGRAVAGQSLGILGFGKIGKRIARYAQAFEMNVQVWGSARAQQEAREQGFDVPTSRAEFFATSDILTVHQRLVPATQGNITLHDLLTMKTSAMFVNTSRAELVAPEALIKALDAGTPGFAALDVFEQEPIYDPNHPLLQRTDVLCTPHLGYVEQAGYDLYIRTAFDNVVKFFTGERSHVLNPEALD</sequence>
<comment type="similarity">
    <text evidence="1 4">Belongs to the D-isomer specific 2-hydroxyacid dehydrogenase family.</text>
</comment>
<accession>A0ABV8A078</accession>